<gene>
    <name evidence="12" type="ORF">DNG_03899</name>
</gene>
<evidence type="ECO:0000256" key="4">
    <source>
        <dbReference type="ARBA" id="ARBA00022771"/>
    </source>
</evidence>
<keyword evidence="13" id="KW-1185">Reference proteome</keyword>
<protein>
    <recommendedName>
        <fullName evidence="11">C2H2-type domain-containing protein</fullName>
    </recommendedName>
</protein>
<dbReference type="GO" id="GO:0000978">
    <property type="term" value="F:RNA polymerase II cis-regulatory region sequence-specific DNA binding"/>
    <property type="evidence" value="ECO:0007669"/>
    <property type="project" value="UniProtKB-ARBA"/>
</dbReference>
<evidence type="ECO:0000256" key="10">
    <source>
        <dbReference type="SAM" id="MobiDB-lite"/>
    </source>
</evidence>
<feature type="domain" description="C2H2-type" evidence="11">
    <location>
        <begin position="42"/>
        <end position="71"/>
    </location>
</feature>
<keyword evidence="4 9" id="KW-0863">Zinc-finger</keyword>
<evidence type="ECO:0000256" key="7">
    <source>
        <dbReference type="ARBA" id="ARBA00023163"/>
    </source>
</evidence>
<feature type="region of interest" description="Disordered" evidence="10">
    <location>
        <begin position="1"/>
        <end position="45"/>
    </location>
</feature>
<evidence type="ECO:0000256" key="8">
    <source>
        <dbReference type="ARBA" id="ARBA00023242"/>
    </source>
</evidence>
<comment type="caution">
    <text evidence="12">The sequence shown here is derived from an EMBL/GenBank/DDBJ whole genome shotgun (WGS) entry which is preliminary data.</text>
</comment>
<feature type="domain" description="C2H2-type" evidence="11">
    <location>
        <begin position="135"/>
        <end position="166"/>
    </location>
</feature>
<feature type="domain" description="C2H2-type" evidence="11">
    <location>
        <begin position="72"/>
        <end position="102"/>
    </location>
</feature>
<dbReference type="InterPro" id="IPR036236">
    <property type="entry name" value="Znf_C2H2_sf"/>
</dbReference>
<keyword evidence="3" id="KW-0677">Repeat</keyword>
<dbReference type="GO" id="GO:0000981">
    <property type="term" value="F:DNA-binding transcription factor activity, RNA polymerase II-specific"/>
    <property type="evidence" value="ECO:0007669"/>
    <property type="project" value="UniProtKB-ARBA"/>
</dbReference>
<dbReference type="FunFam" id="3.30.160.60:FF:000125">
    <property type="entry name" value="Putative zinc finger protein 143"/>
    <property type="match status" value="1"/>
</dbReference>
<dbReference type="PANTHER" id="PTHR46179">
    <property type="entry name" value="ZINC FINGER PROTEIN"/>
    <property type="match status" value="1"/>
</dbReference>
<name>A0AAE8MXV0_9PEZI</name>
<evidence type="ECO:0000256" key="9">
    <source>
        <dbReference type="PROSITE-ProRule" id="PRU00042"/>
    </source>
</evidence>
<proteinExistence type="predicted"/>
<dbReference type="InterPro" id="IPR051061">
    <property type="entry name" value="Zinc_finger_trans_reg"/>
</dbReference>
<comment type="subcellular location">
    <subcellularLocation>
        <location evidence="1">Nucleus</location>
    </subcellularLocation>
</comment>
<dbReference type="PANTHER" id="PTHR46179:SF13">
    <property type="entry name" value="C2H2-TYPE DOMAIN-CONTAINING PROTEIN"/>
    <property type="match status" value="1"/>
</dbReference>
<evidence type="ECO:0000313" key="12">
    <source>
        <dbReference type="EMBL" id="SPO01152.1"/>
    </source>
</evidence>
<evidence type="ECO:0000256" key="6">
    <source>
        <dbReference type="ARBA" id="ARBA00023015"/>
    </source>
</evidence>
<feature type="domain" description="C2H2-type" evidence="11">
    <location>
        <begin position="263"/>
        <end position="293"/>
    </location>
</feature>
<dbReference type="AlphaFoldDB" id="A0AAE8MXV0"/>
<dbReference type="Proteomes" id="UP001187682">
    <property type="component" value="Unassembled WGS sequence"/>
</dbReference>
<sequence>MSKRSRGEETQDLSEPPAKRTATRSSRESSSTPEPSQPPKKFLCPHPGCDKLFSRPSRLAIHERSHTGERPFACTHDGCSKSYMEEKHLAQHITDTHTGERNYPCEVDGCGAAFSTGTRLRRHQATVHADDKAGFRCAGHGPCTKSFRKRSALERHVRKDHLGLSPYACPEENCGAAYDSAGALRNHKEREHGELKFWCEVCGQDGSSPRVGFTIQSQLQNHMRKQHLDCVFCEFTSSSRNDLARHVEMQHADRTVAPEKPRIQCTWDGCDSWFTKKSNLNVHIRCVHEGKRFVCGEFDLGGAGQFAAWDGTAGCGKGFASKANLEDHVRYVHLGLPRPPNTRRRRGTTVEPVDEVSGALDASKRNLDCPVEGCDLRFIRHLDLVQHMETHQEAPQHLDAPQHLQTYPDLDPHLHLGTSGPGEFQAAQDASFGVFAGPFVAAQQQPFADTGTLYPGGGEAYGSMDMGPGDVFLDPSLQYALQDPHSSHTTSTRPSSEPVSMDAFAAGIAMENAEFAQQLAAAAAEDGAMPAWDNSRGTLVEA</sequence>
<keyword evidence="8" id="KW-0539">Nucleus</keyword>
<feature type="domain" description="C2H2-type" evidence="11">
    <location>
        <begin position="167"/>
        <end position="197"/>
    </location>
</feature>
<dbReference type="GO" id="GO:0005634">
    <property type="term" value="C:nucleus"/>
    <property type="evidence" value="ECO:0007669"/>
    <property type="project" value="UniProtKB-SubCell"/>
</dbReference>
<dbReference type="GO" id="GO:0008270">
    <property type="term" value="F:zinc ion binding"/>
    <property type="evidence" value="ECO:0007669"/>
    <property type="project" value="UniProtKB-KW"/>
</dbReference>
<keyword evidence="6" id="KW-0805">Transcription regulation</keyword>
<dbReference type="EMBL" id="ONZQ02000004">
    <property type="protein sequence ID" value="SPO01152.1"/>
    <property type="molecule type" value="Genomic_DNA"/>
</dbReference>
<keyword evidence="7" id="KW-0804">Transcription</keyword>
<dbReference type="FunFam" id="3.30.160.60:FF:001102">
    <property type="entry name" value="Transcription factor IIIA"/>
    <property type="match status" value="1"/>
</dbReference>
<evidence type="ECO:0000259" key="11">
    <source>
        <dbReference type="PROSITE" id="PS50157"/>
    </source>
</evidence>
<evidence type="ECO:0000256" key="2">
    <source>
        <dbReference type="ARBA" id="ARBA00022723"/>
    </source>
</evidence>
<dbReference type="Gene3D" id="3.30.160.60">
    <property type="entry name" value="Classic Zinc Finger"/>
    <property type="match status" value="7"/>
</dbReference>
<organism evidence="12 13">
    <name type="scientific">Cephalotrichum gorgonifer</name>
    <dbReference type="NCBI Taxonomy" id="2041049"/>
    <lineage>
        <taxon>Eukaryota</taxon>
        <taxon>Fungi</taxon>
        <taxon>Dikarya</taxon>
        <taxon>Ascomycota</taxon>
        <taxon>Pezizomycotina</taxon>
        <taxon>Sordariomycetes</taxon>
        <taxon>Hypocreomycetidae</taxon>
        <taxon>Microascales</taxon>
        <taxon>Microascaceae</taxon>
        <taxon>Cephalotrichum</taxon>
    </lineage>
</organism>
<evidence type="ECO:0000256" key="1">
    <source>
        <dbReference type="ARBA" id="ARBA00004123"/>
    </source>
</evidence>
<feature type="domain" description="C2H2-type" evidence="11">
    <location>
        <begin position="315"/>
        <end position="338"/>
    </location>
</feature>
<feature type="region of interest" description="Disordered" evidence="10">
    <location>
        <begin position="403"/>
        <end position="423"/>
    </location>
</feature>
<evidence type="ECO:0000256" key="5">
    <source>
        <dbReference type="ARBA" id="ARBA00022833"/>
    </source>
</evidence>
<keyword evidence="2" id="KW-0479">Metal-binding</keyword>
<dbReference type="SMART" id="SM00355">
    <property type="entry name" value="ZnF_C2H2"/>
    <property type="match status" value="10"/>
</dbReference>
<reference evidence="12" key="1">
    <citation type="submission" date="2018-03" db="EMBL/GenBank/DDBJ databases">
        <authorList>
            <person name="Guldener U."/>
        </authorList>
    </citation>
    <scope>NUCLEOTIDE SEQUENCE</scope>
</reference>
<dbReference type="PROSITE" id="PS50157">
    <property type="entry name" value="ZINC_FINGER_C2H2_2"/>
    <property type="match status" value="7"/>
</dbReference>
<accession>A0AAE8MXV0</accession>
<evidence type="ECO:0000256" key="3">
    <source>
        <dbReference type="ARBA" id="ARBA00022737"/>
    </source>
</evidence>
<dbReference type="InterPro" id="IPR013087">
    <property type="entry name" value="Znf_C2H2_type"/>
</dbReference>
<keyword evidence="5" id="KW-0862">Zinc</keyword>
<dbReference type="PROSITE" id="PS00028">
    <property type="entry name" value="ZINC_FINGER_C2H2_1"/>
    <property type="match status" value="6"/>
</dbReference>
<evidence type="ECO:0000313" key="13">
    <source>
        <dbReference type="Proteomes" id="UP001187682"/>
    </source>
</evidence>
<dbReference type="SUPFAM" id="SSF57667">
    <property type="entry name" value="beta-beta-alpha zinc fingers"/>
    <property type="match status" value="4"/>
</dbReference>
<feature type="domain" description="C2H2-type" evidence="11">
    <location>
        <begin position="103"/>
        <end position="133"/>
    </location>
</feature>